<dbReference type="InterPro" id="IPR044861">
    <property type="entry name" value="IPNS-like_FE2OG_OXY"/>
</dbReference>
<dbReference type="Pfam" id="PF14226">
    <property type="entry name" value="DIOX_N"/>
    <property type="match status" value="1"/>
</dbReference>
<feature type="domain" description="Isopenicillin N synthase-like Fe(2+) 2OG dioxygenase" evidence="3">
    <location>
        <begin position="98"/>
        <end position="146"/>
    </location>
</feature>
<feature type="domain" description="Non-haem dioxygenase N-terminal" evidence="4">
    <location>
        <begin position="6"/>
        <end position="73"/>
    </location>
</feature>
<accession>A0AA88WVD4</accession>
<dbReference type="Pfam" id="PF03171">
    <property type="entry name" value="2OG-FeII_Oxy"/>
    <property type="match status" value="1"/>
</dbReference>
<sequence>MTNSTIPTVDLSPFFCEGNEEGKNKARKMLSQGCSEYGVFQVVNHGVPLGLLSTLKTFFAYPAEEKHKISPDPLALFPACYNQSRDKLKEDFFMCSPSTTYNVFPGAIVVNVGDVIQVLTNNKIMSATHRVVSPKGRTRLSLAYNYNLGGNTWVEPLSQFTQETGPKYRGYLQKEYVALRLKQKAHPPARNEDRISIDYYAISAQE</sequence>
<evidence type="ECO:0000259" key="4">
    <source>
        <dbReference type="Pfam" id="PF14226"/>
    </source>
</evidence>
<evidence type="ECO:0000256" key="2">
    <source>
        <dbReference type="ARBA" id="ARBA00023004"/>
    </source>
</evidence>
<keyword evidence="6" id="KW-1185">Reference proteome</keyword>
<proteinExistence type="predicted"/>
<keyword evidence="1" id="KW-0479">Metal-binding</keyword>
<dbReference type="InterPro" id="IPR026992">
    <property type="entry name" value="DIOX_N"/>
</dbReference>
<comment type="caution">
    <text evidence="5">The sequence shown here is derived from an EMBL/GenBank/DDBJ whole genome shotgun (WGS) entry which is preliminary data.</text>
</comment>
<organism evidence="5 6">
    <name type="scientific">Escallonia herrerae</name>
    <dbReference type="NCBI Taxonomy" id="1293975"/>
    <lineage>
        <taxon>Eukaryota</taxon>
        <taxon>Viridiplantae</taxon>
        <taxon>Streptophyta</taxon>
        <taxon>Embryophyta</taxon>
        <taxon>Tracheophyta</taxon>
        <taxon>Spermatophyta</taxon>
        <taxon>Magnoliopsida</taxon>
        <taxon>eudicotyledons</taxon>
        <taxon>Gunneridae</taxon>
        <taxon>Pentapetalae</taxon>
        <taxon>asterids</taxon>
        <taxon>campanulids</taxon>
        <taxon>Escalloniales</taxon>
        <taxon>Escalloniaceae</taxon>
        <taxon>Escallonia</taxon>
    </lineage>
</organism>
<gene>
    <name evidence="5" type="ORF">RJ639_036628</name>
</gene>
<name>A0AA88WVD4_9ASTE</name>
<evidence type="ECO:0000256" key="1">
    <source>
        <dbReference type="ARBA" id="ARBA00022723"/>
    </source>
</evidence>
<evidence type="ECO:0000259" key="3">
    <source>
        <dbReference type="Pfam" id="PF03171"/>
    </source>
</evidence>
<dbReference type="InterPro" id="IPR050231">
    <property type="entry name" value="Iron_ascorbate_oxido_reductase"/>
</dbReference>
<dbReference type="SUPFAM" id="SSF51197">
    <property type="entry name" value="Clavaminate synthase-like"/>
    <property type="match status" value="1"/>
</dbReference>
<evidence type="ECO:0000313" key="6">
    <source>
        <dbReference type="Proteomes" id="UP001188597"/>
    </source>
</evidence>
<dbReference type="GO" id="GO:0046872">
    <property type="term" value="F:metal ion binding"/>
    <property type="evidence" value="ECO:0007669"/>
    <property type="project" value="UniProtKB-KW"/>
</dbReference>
<evidence type="ECO:0000313" key="5">
    <source>
        <dbReference type="EMBL" id="KAK3031748.1"/>
    </source>
</evidence>
<keyword evidence="2" id="KW-0408">Iron</keyword>
<reference evidence="5" key="1">
    <citation type="submission" date="2022-12" db="EMBL/GenBank/DDBJ databases">
        <title>Draft genome assemblies for two species of Escallonia (Escalloniales).</title>
        <authorList>
            <person name="Chanderbali A."/>
            <person name="Dervinis C."/>
            <person name="Anghel I."/>
            <person name="Soltis D."/>
            <person name="Soltis P."/>
            <person name="Zapata F."/>
        </authorList>
    </citation>
    <scope>NUCLEOTIDE SEQUENCE</scope>
    <source>
        <strain evidence="5">UCBG64.0493</strain>
        <tissue evidence="5">Leaf</tissue>
    </source>
</reference>
<dbReference type="AlphaFoldDB" id="A0AA88WVD4"/>
<dbReference type="PANTHER" id="PTHR47990">
    <property type="entry name" value="2-OXOGLUTARATE (2OG) AND FE(II)-DEPENDENT OXYGENASE SUPERFAMILY PROTEIN-RELATED"/>
    <property type="match status" value="1"/>
</dbReference>
<dbReference type="InterPro" id="IPR027443">
    <property type="entry name" value="IPNS-like_sf"/>
</dbReference>
<protein>
    <submittedName>
        <fullName evidence="5">Uncharacterized protein</fullName>
    </submittedName>
</protein>
<dbReference type="Proteomes" id="UP001188597">
    <property type="component" value="Unassembled WGS sequence"/>
</dbReference>
<dbReference type="EMBL" id="JAVXUP010000295">
    <property type="protein sequence ID" value="KAK3031748.1"/>
    <property type="molecule type" value="Genomic_DNA"/>
</dbReference>
<dbReference type="Gene3D" id="2.60.120.330">
    <property type="entry name" value="B-lactam Antibiotic, Isopenicillin N Synthase, Chain"/>
    <property type="match status" value="2"/>
</dbReference>